<dbReference type="Pfam" id="PF13274">
    <property type="entry name" value="SocA_Panacea"/>
    <property type="match status" value="1"/>
</dbReference>
<feature type="transmembrane region" description="Helical" evidence="1">
    <location>
        <begin position="31"/>
        <end position="50"/>
    </location>
</feature>
<evidence type="ECO:0000259" key="2">
    <source>
        <dbReference type="Pfam" id="PF13274"/>
    </source>
</evidence>
<accession>A0A1B9DJ99</accession>
<evidence type="ECO:0000313" key="4">
    <source>
        <dbReference type="Proteomes" id="UP000093510"/>
    </source>
</evidence>
<dbReference type="STRING" id="1763534.GCA_001831475_02015"/>
<dbReference type="AlphaFoldDB" id="A0A1B9DJ99"/>
<evidence type="ECO:0000313" key="3">
    <source>
        <dbReference type="EMBL" id="OCB69771.1"/>
    </source>
</evidence>
<keyword evidence="1" id="KW-0472">Membrane</keyword>
<dbReference type="Proteomes" id="UP000093510">
    <property type="component" value="Unassembled WGS sequence"/>
</dbReference>
<name>A0A1B9DJ99_9FLAO</name>
<protein>
    <recommendedName>
        <fullName evidence="2">Antitoxin SocA-like Panacea domain-containing protein</fullName>
    </recommendedName>
</protein>
<feature type="domain" description="Antitoxin SocA-like Panacea" evidence="2">
    <location>
        <begin position="80"/>
        <end position="186"/>
    </location>
</feature>
<comment type="caution">
    <text evidence="3">The sequence shown here is derived from an EMBL/GenBank/DDBJ whole genome shotgun (WGS) entry which is preliminary data.</text>
</comment>
<keyword evidence="1" id="KW-1133">Transmembrane helix</keyword>
<keyword evidence="4" id="KW-1185">Reference proteome</keyword>
<sequence length="222" mass="25825">MKSATATSVGTLQDIVPKLCVKKQLNRKMEYLIIAVLLIALFLVALRKLNNQMETLLNRMSNFVILYCQNMGVSVNPLKLQKLLYYIQSWHITKFEKDILFETMPEAWVNGPVYRPIYDKYKANFFRNVNFPNTLDEEELTKQVASSLQNLNLSEEKQDLLFSVLNAYGVMSDERLVLMTHSEEPWNEARKGLSPIERSENKISADTIFNYYNRRIAERTNA</sequence>
<dbReference type="EMBL" id="LVEP01000066">
    <property type="protein sequence ID" value="OCB69771.1"/>
    <property type="molecule type" value="Genomic_DNA"/>
</dbReference>
<dbReference type="RefSeq" id="WP_078055329.1">
    <property type="nucleotide sequence ID" value="NZ_LVEP01000066.1"/>
</dbReference>
<keyword evidence="1" id="KW-0812">Transmembrane</keyword>
<gene>
    <name evidence="3" type="ORF">LPBF_12490</name>
</gene>
<proteinExistence type="predicted"/>
<dbReference type="InterPro" id="IPR025272">
    <property type="entry name" value="SocA_Panacea"/>
</dbReference>
<evidence type="ECO:0000256" key="1">
    <source>
        <dbReference type="SAM" id="Phobius"/>
    </source>
</evidence>
<reference evidence="3 4" key="1">
    <citation type="submission" date="2016-03" db="EMBL/GenBank/DDBJ databases">
        <authorList>
            <person name="Ploux O."/>
        </authorList>
    </citation>
    <scope>NUCLEOTIDE SEQUENCE [LARGE SCALE GENOMIC DNA]</scope>
    <source>
        <strain evidence="3 4">LPB0076</strain>
    </source>
</reference>
<organism evidence="3 4">
    <name type="scientific">Flavobacterium crassostreae</name>
    <dbReference type="NCBI Taxonomy" id="1763534"/>
    <lineage>
        <taxon>Bacteria</taxon>
        <taxon>Pseudomonadati</taxon>
        <taxon>Bacteroidota</taxon>
        <taxon>Flavobacteriia</taxon>
        <taxon>Flavobacteriales</taxon>
        <taxon>Flavobacteriaceae</taxon>
        <taxon>Flavobacterium</taxon>
    </lineage>
</organism>